<sequence length="203" mass="23146">MKLWSGDTGFREMTTKSNVRPILIVNGSVLLRISTSTHRSSRSTHSLEVLEKSQYSNCEMGILGCERQQQRRAFDRPLQLLVQLCFGLRRGNLENFAEAIPANSNCEMGILGCERQQQRRAFDRPLQLLVQLCFGLRRGNLENFAEAIPANSNCEVGILGYDRKQQRRAFDRPLQLLVQLCFGLRRGNLENFAEAIRASINEE</sequence>
<protein>
    <submittedName>
        <fullName evidence="1">Uncharacterized protein</fullName>
    </submittedName>
</protein>
<accession>A0ABD2AWS7</accession>
<proteinExistence type="predicted"/>
<dbReference type="EMBL" id="JAYRBN010000112">
    <property type="protein sequence ID" value="KAL2724762.1"/>
    <property type="molecule type" value="Genomic_DNA"/>
</dbReference>
<dbReference type="Proteomes" id="UP001607303">
    <property type="component" value="Unassembled WGS sequence"/>
</dbReference>
<comment type="caution">
    <text evidence="1">The sequence shown here is derived from an EMBL/GenBank/DDBJ whole genome shotgun (WGS) entry which is preliminary data.</text>
</comment>
<evidence type="ECO:0000313" key="1">
    <source>
        <dbReference type="EMBL" id="KAL2724762.1"/>
    </source>
</evidence>
<evidence type="ECO:0000313" key="2">
    <source>
        <dbReference type="Proteomes" id="UP001607303"/>
    </source>
</evidence>
<name>A0ABD2AWS7_VESMC</name>
<gene>
    <name evidence="1" type="ORF">V1477_018623</name>
</gene>
<dbReference type="AlphaFoldDB" id="A0ABD2AWS7"/>
<reference evidence="1 2" key="1">
    <citation type="journal article" date="2024" name="Ann. Entomol. Soc. Am.">
        <title>Genomic analyses of the southern and eastern yellowjacket wasps (Hymenoptera: Vespidae) reveal evolutionary signatures of social life.</title>
        <authorList>
            <person name="Catto M.A."/>
            <person name="Caine P.B."/>
            <person name="Orr S.E."/>
            <person name="Hunt B.G."/>
            <person name="Goodisman M.A.D."/>
        </authorList>
    </citation>
    <scope>NUCLEOTIDE SEQUENCE [LARGE SCALE GENOMIC DNA]</scope>
    <source>
        <strain evidence="1">232</strain>
        <tissue evidence="1">Head and thorax</tissue>
    </source>
</reference>
<organism evidence="1 2">
    <name type="scientific">Vespula maculifrons</name>
    <name type="common">Eastern yellow jacket</name>
    <name type="synonym">Wasp</name>
    <dbReference type="NCBI Taxonomy" id="7453"/>
    <lineage>
        <taxon>Eukaryota</taxon>
        <taxon>Metazoa</taxon>
        <taxon>Ecdysozoa</taxon>
        <taxon>Arthropoda</taxon>
        <taxon>Hexapoda</taxon>
        <taxon>Insecta</taxon>
        <taxon>Pterygota</taxon>
        <taxon>Neoptera</taxon>
        <taxon>Endopterygota</taxon>
        <taxon>Hymenoptera</taxon>
        <taxon>Apocrita</taxon>
        <taxon>Aculeata</taxon>
        <taxon>Vespoidea</taxon>
        <taxon>Vespidae</taxon>
        <taxon>Vespinae</taxon>
        <taxon>Vespula</taxon>
    </lineage>
</organism>
<keyword evidence="2" id="KW-1185">Reference proteome</keyword>